<dbReference type="Gene3D" id="1.25.40.10">
    <property type="entry name" value="Tetratricopeptide repeat domain"/>
    <property type="match status" value="1"/>
</dbReference>
<dbReference type="PROSITE" id="PS50940">
    <property type="entry name" value="CHIT_BIND_II"/>
    <property type="match status" value="5"/>
</dbReference>
<dbReference type="Pfam" id="PF13181">
    <property type="entry name" value="TPR_8"/>
    <property type="match status" value="1"/>
</dbReference>
<proteinExistence type="predicted"/>
<accession>A0A814FNG2</accession>
<dbReference type="PANTHER" id="PTHR23301:SF0">
    <property type="entry name" value="CHITIN-BINDING TYPE-2 DOMAIN-CONTAINING PROTEIN-RELATED"/>
    <property type="match status" value="1"/>
</dbReference>
<dbReference type="InterPro" id="IPR051940">
    <property type="entry name" value="Chitin_bind-dev_reg"/>
</dbReference>
<reference evidence="9" key="1">
    <citation type="submission" date="2021-02" db="EMBL/GenBank/DDBJ databases">
        <authorList>
            <person name="Nowell W R."/>
        </authorList>
    </citation>
    <scope>NUCLEOTIDE SEQUENCE</scope>
</reference>
<name>A0A814FNG2_9BILA</name>
<feature type="compositionally biased region" description="Low complexity" evidence="7">
    <location>
        <begin position="784"/>
        <end position="795"/>
    </location>
</feature>
<evidence type="ECO:0000256" key="2">
    <source>
        <dbReference type="ARBA" id="ARBA00022729"/>
    </source>
</evidence>
<evidence type="ECO:0000256" key="7">
    <source>
        <dbReference type="SAM" id="MobiDB-lite"/>
    </source>
</evidence>
<dbReference type="SUPFAM" id="SSF57625">
    <property type="entry name" value="Invertebrate chitin-binding proteins"/>
    <property type="match status" value="3"/>
</dbReference>
<feature type="domain" description="Chitin-binding type-2" evidence="8">
    <location>
        <begin position="1052"/>
        <end position="1116"/>
    </location>
</feature>
<comment type="caution">
    <text evidence="9">The sequence shown here is derived from an EMBL/GenBank/DDBJ whole genome shotgun (WGS) entry which is preliminary data.</text>
</comment>
<evidence type="ECO:0000313" key="10">
    <source>
        <dbReference type="Proteomes" id="UP000663860"/>
    </source>
</evidence>
<keyword evidence="5" id="KW-0325">Glycoprotein</keyword>
<feature type="compositionally biased region" description="Polar residues" evidence="7">
    <location>
        <begin position="828"/>
        <end position="837"/>
    </location>
</feature>
<feature type="region of interest" description="Disordered" evidence="7">
    <location>
        <begin position="784"/>
        <end position="837"/>
    </location>
</feature>
<evidence type="ECO:0000256" key="6">
    <source>
        <dbReference type="PROSITE-ProRule" id="PRU00339"/>
    </source>
</evidence>
<evidence type="ECO:0000256" key="4">
    <source>
        <dbReference type="ARBA" id="ARBA00023157"/>
    </source>
</evidence>
<dbReference type="Pfam" id="PF01607">
    <property type="entry name" value="CBM_14"/>
    <property type="match status" value="3"/>
</dbReference>
<dbReference type="SMART" id="SM00494">
    <property type="entry name" value="ChtBD2"/>
    <property type="match status" value="8"/>
</dbReference>
<dbReference type="InterPro" id="IPR019734">
    <property type="entry name" value="TPR_rpt"/>
</dbReference>
<evidence type="ECO:0000313" key="9">
    <source>
        <dbReference type="EMBL" id="CAF0986007.1"/>
    </source>
</evidence>
<feature type="domain" description="Chitin-binding type-2" evidence="8">
    <location>
        <begin position="845"/>
        <end position="907"/>
    </location>
</feature>
<feature type="compositionally biased region" description="Low complexity" evidence="7">
    <location>
        <begin position="813"/>
        <end position="827"/>
    </location>
</feature>
<dbReference type="Proteomes" id="UP000663860">
    <property type="component" value="Unassembled WGS sequence"/>
</dbReference>
<dbReference type="InterPro" id="IPR002557">
    <property type="entry name" value="Chitin-bd_dom"/>
</dbReference>
<feature type="repeat" description="TPR" evidence="6">
    <location>
        <begin position="453"/>
        <end position="486"/>
    </location>
</feature>
<evidence type="ECO:0000259" key="8">
    <source>
        <dbReference type="PROSITE" id="PS50940"/>
    </source>
</evidence>
<dbReference type="SUPFAM" id="SSF56399">
    <property type="entry name" value="ADP-ribosylation"/>
    <property type="match status" value="1"/>
</dbReference>
<dbReference type="PROSITE" id="PS50005">
    <property type="entry name" value="TPR"/>
    <property type="match status" value="2"/>
</dbReference>
<dbReference type="PROSITE" id="PS51996">
    <property type="entry name" value="TR_MART"/>
    <property type="match status" value="1"/>
</dbReference>
<keyword evidence="6" id="KW-0802">TPR repeat</keyword>
<gene>
    <name evidence="9" type="ORF">IZO911_LOCUS16837</name>
</gene>
<sequence length="2230" mass="251498">MFKVIFPVNKLDQCLELLRLIHNEKVILIVPNEVLESMGPSIQLMSHVYSVYIYSEEQINLEKWKLANSKLKGSFSDLLSQCRLSQRVWHPCHLAPISSNVLPSNAEFMDRASNQLDPTYMWTQLLKEVILEIDNDSEALRKMFNYFRQKFENDRVMLDTIIKTEKEYRSKTAITWYTAEIFFYSVLNTALRLQDVETILQFGPYLRDLHDQIKQLHAIQYPVSSFKPFTVYRCQRMSKAEFDKLQTNRGGLYSFNNFLSTSLDLDVTSIIADSIAMSNDQNLLAIQFVINIKHSQNDVPFADVSQITQHNDEKEILFSMHTIFRVTDIEPIGNNYRIWRVVLESTDDNDDKLQMFAEKFRSRVGILTTQYRIAHILVALSYKDQALKIYQKLFQSTNDQEKQALVHFYIGDIKYSQHQHQEAIKEFEQAISIYNKMTRDGKEGRFFTSNGAVEAYSTLGSIYGDLNEYNQAVYYLRKALQINPLIIKNWYTLASLLRKEGVSSCRLEELIDCGNRLILTSQGKRSSTYIKKDKPMTNTNFFGFDTNQSKEKNMILTKNLHPKYSNFILLPPPMQNQKVIVNVPFDCKGRIDGHWRDTRYCDVFHACIAGEQKRSYGCNQIGERFYFDDASQKCEFASRNQNGCQSNQYYTAIEAIPAVPGAQLSTEAPTEPWKIFIQSREQFSCSGKQDGFYASRWCNVFYRCFTGIASAFLCPKMPSGARLWWVQHGSPQGIAQETAQCTWPCETGRRCSSSGGIIVDSGSTVSESQQEAETVFSQSLCTTSSSSSGNFNPGTSSGGSGSGSGSFVPQIPSTSGSSNAGNSGSVNPGTGSQPNIDGSFTVDSDVSCIGQADGVFLGSRYCNVFHRCVSGTRRDFRCPRATNTPYDLWWNQQTQQCDWPCRIQCSGSVYGTSTSSQQVRTENALLFSNECAGYQVNVNANSNVNMGIVNNQAMVYSSMPQEPEPTRSSMSKLIENPDPNFICTQSGKFPTRRYCNVYYECSDAGLPPIQTFECVDSFFDRSQGLCMPKDQVPCLGGIYPYDSVPIDRNPDSLQCSTNSGFQLHTSRQFCNIYYLCDGTQTTPTTFRCFDRQTQQEGIYDPFAERCDSRRNSNCQNAILNLSQTQLYRSISIDHTRLPDLSTLPCKYDQQYVIEHEQYCNLYHVCKQGDYHLYACISNGEDNQPTSYFYQPNGQCAAPLSTLCPKTKNVFSYGRLLATANSEIFQPFIMPEQQQQQQQHNYGSIPIQERVEPIPKCRSTDNYIISHERYCNLFYGCKEGELILYACVDRLTNTYGGLFQSSTGNCIPPNENSNECPTNEFFRPIIIPTTRIYPNVAFRSYTMLETSNETLRNHHEKKFNETNEIKSSFSCVNRADGYYESEWCNIFYRCFAGKRINEHCPSAASQPSLNYDLWWTHQNSIYNSSNPRYFGGKDYMVKCEWPCKVECKKPIWISTENTNGNSEKVLKQDQEFRPDCSLLNNRKIENAISTTQNMVMYSDIPNPSNYTCPLNSQGVKIRLADPKYCNVFHECTNSKLTGSFLCIESQFDTKEKDCVSFTLINTCPQDRRYSYSRSRLAAQTSASAYFEAVEVRSVNPSGYECITDGIHTDPMFCNLFHACSGRTRRTFQCRQTGTDGINDGVSTFDLNTKSCTKFSSYSCPTLLYNQEFVILPVMFKPPTVSPCGKEGFFSVSDVTAQYCNMFAWCSKGHGEAKVFECVPSIPGAHSGAFDMSRRSCTSRITCPRARHSTPYNTSLLAMTLRPKIVSIGNRKQFSLTSTMLENGYIALGVDFQTSFTCPLGTTGFYANPNYCDVFHYCYETGELSSFVCASMPNRYQLWWSHQNEPGRPDNVFCDWPCNLQGNYACPSYKSNLMRDRQPVGNVAQQEVIEATCSSAQVPTVGVIVNGITPDPVNIMTPTFYPAPSPGLNNIGINTININNIQQSPQPPVQSSVLGYQPCAPSNEWYVSLPTIRCSSSFAATGFAPDPKDCSKYYACDSFVGSDGMSSGNLMQCLAGLWWDQQRRTCVLPSEVACNPYNIINSQGQGAFIDNNININFQPAPPTFPFPPMDTTPNVVYPQPQPQPQIPIQGGSSGSTGPPCRGGPLCIDVGLNILQQMKGIPGRPGWFYKCDSQCALEMRCPPGLIFDDIYQRCEWPGAGSQPNQRLGSLRNKKPDNDDKNSTKTKVKKLRLMTTIKQLNLTASSTTTLLSTTTTKPTTTVSSTNQTTKLVEP</sequence>
<dbReference type="Pfam" id="PF03496">
    <property type="entry name" value="ADPrib_exo_Tox"/>
    <property type="match status" value="1"/>
</dbReference>
<dbReference type="InterPro" id="IPR003540">
    <property type="entry name" value="ADP-ribosyltransferase"/>
</dbReference>
<dbReference type="GO" id="GO:0005576">
    <property type="term" value="C:extracellular region"/>
    <property type="evidence" value="ECO:0007669"/>
    <property type="project" value="InterPro"/>
</dbReference>
<dbReference type="Gene3D" id="3.90.176.10">
    <property type="entry name" value="Toxin ADP-ribosyltransferase, Chain A, domain 1"/>
    <property type="match status" value="1"/>
</dbReference>
<evidence type="ECO:0000256" key="3">
    <source>
        <dbReference type="ARBA" id="ARBA00022737"/>
    </source>
</evidence>
<keyword evidence="1" id="KW-0147">Chitin-binding</keyword>
<feature type="compositionally biased region" description="Basic and acidic residues" evidence="7">
    <location>
        <begin position="2170"/>
        <end position="2179"/>
    </location>
</feature>
<feature type="region of interest" description="Disordered" evidence="7">
    <location>
        <begin position="2156"/>
        <end position="2183"/>
    </location>
</feature>
<feature type="domain" description="Chitin-binding type-2" evidence="8">
    <location>
        <begin position="1969"/>
        <end position="2034"/>
    </location>
</feature>
<feature type="repeat" description="TPR" evidence="6">
    <location>
        <begin position="404"/>
        <end position="437"/>
    </location>
</feature>
<keyword evidence="2" id="KW-0732">Signal</keyword>
<dbReference type="Gene3D" id="2.170.140.10">
    <property type="entry name" value="Chitin binding domain"/>
    <property type="match status" value="3"/>
</dbReference>
<dbReference type="EMBL" id="CAJNOE010000153">
    <property type="protein sequence ID" value="CAF0986007.1"/>
    <property type="molecule type" value="Genomic_DNA"/>
</dbReference>
<protein>
    <recommendedName>
        <fullName evidence="8">Chitin-binding type-2 domain-containing protein</fullName>
    </recommendedName>
</protein>
<organism evidence="9 10">
    <name type="scientific">Adineta steineri</name>
    <dbReference type="NCBI Taxonomy" id="433720"/>
    <lineage>
        <taxon>Eukaryota</taxon>
        <taxon>Metazoa</taxon>
        <taxon>Spiralia</taxon>
        <taxon>Gnathifera</taxon>
        <taxon>Rotifera</taxon>
        <taxon>Eurotatoria</taxon>
        <taxon>Bdelloidea</taxon>
        <taxon>Adinetida</taxon>
        <taxon>Adinetidae</taxon>
        <taxon>Adineta</taxon>
    </lineage>
</organism>
<dbReference type="SUPFAM" id="SSF48452">
    <property type="entry name" value="TPR-like"/>
    <property type="match status" value="1"/>
</dbReference>
<feature type="domain" description="Chitin-binding type-2" evidence="8">
    <location>
        <begin position="1253"/>
        <end position="1317"/>
    </location>
</feature>
<dbReference type="InterPro" id="IPR011990">
    <property type="entry name" value="TPR-like_helical_dom_sf"/>
</dbReference>
<keyword evidence="3" id="KW-0677">Repeat</keyword>
<dbReference type="GO" id="GO:0008061">
    <property type="term" value="F:chitin binding"/>
    <property type="evidence" value="ECO:0007669"/>
    <property type="project" value="UniProtKB-KW"/>
</dbReference>
<evidence type="ECO:0000256" key="1">
    <source>
        <dbReference type="ARBA" id="ARBA00022669"/>
    </source>
</evidence>
<feature type="region of interest" description="Disordered" evidence="7">
    <location>
        <begin position="2208"/>
        <end position="2230"/>
    </location>
</feature>
<feature type="domain" description="Chitin-binding type-2" evidence="8">
    <location>
        <begin position="1142"/>
        <end position="1205"/>
    </location>
</feature>
<dbReference type="PROSITE" id="PS50293">
    <property type="entry name" value="TPR_REGION"/>
    <property type="match status" value="1"/>
</dbReference>
<evidence type="ECO:0000256" key="5">
    <source>
        <dbReference type="ARBA" id="ARBA00023180"/>
    </source>
</evidence>
<dbReference type="SMART" id="SM00028">
    <property type="entry name" value="TPR"/>
    <property type="match status" value="2"/>
</dbReference>
<keyword evidence="4" id="KW-1015">Disulfide bond</keyword>
<dbReference type="InterPro" id="IPR036508">
    <property type="entry name" value="Chitin-bd_dom_sf"/>
</dbReference>
<dbReference type="PANTHER" id="PTHR23301">
    <property type="entry name" value="CHITIN BINDING PERITROPHIN-A"/>
    <property type="match status" value="1"/>
</dbReference>